<dbReference type="InterPro" id="IPR014729">
    <property type="entry name" value="Rossmann-like_a/b/a_fold"/>
</dbReference>
<dbReference type="EMBL" id="MHUB01000021">
    <property type="protein sequence ID" value="OHA70653.1"/>
    <property type="molecule type" value="Genomic_DNA"/>
</dbReference>
<sequence length="565" mass="64020">MRIRCDKTGRITESEPRLQEGLNVLGRIHGVCNDAFELERISSMEQLREVSPARIDAAGPIVFIRKGGLAWAAPDITATRDLFYGKTPAGDWLIVDNLFSLAQEFPSLKVSRRLLLYFVRHGFLPAGEMFFPELRRVRVGSKLLFDKGIAREEETWSQDRLPRTYEGFKRAFSSVFEVYPFGQEAAISLSAGADSGLVAAVAVVKYGKRPLAITLVNPNQPLQINDIDAANAARVARYYGLEHALLELDWNNLRAERIKDVVGAMPLGAQLSLHHFLIGGEAARRGIKQLWHGEAADSVYNLGPTHKSWGGPLRRFYLTKEYWQGFPDIAGNRLVGSATRAFGQLGPLAWRAVHGQALRQPASFRELMDAFAAAEGTPPFPPKNAEKPNAFPEKLTTRQAREAFFDWKTRSFLPGRSLRIRYVVADHFGFEAAVPYTATNMLWFFRGLEMNWKDVFAPKRFIYRYLQELLGEKAYRDLYVHQEQRLPQRGSSLTWRQWQENMLSDTLVGQELREKAREALARFPKKLDCNLADVQHVLGLVWVHYVFAELEELGVAIEIIEDGLS</sequence>
<organism evidence="2 3">
    <name type="scientific">Candidatus Wildermuthbacteria bacterium RIFCSPHIGHO2_02_FULL_49_9</name>
    <dbReference type="NCBI Taxonomy" id="1802456"/>
    <lineage>
        <taxon>Bacteria</taxon>
        <taxon>Candidatus Wildermuthiibacteriota</taxon>
    </lineage>
</organism>
<name>A0A1G2RCT9_9BACT</name>
<dbReference type="SUPFAM" id="SSF52402">
    <property type="entry name" value="Adenine nucleotide alpha hydrolases-like"/>
    <property type="match status" value="1"/>
</dbReference>
<evidence type="ECO:0000313" key="3">
    <source>
        <dbReference type="Proteomes" id="UP000178613"/>
    </source>
</evidence>
<dbReference type="Pfam" id="PF00733">
    <property type="entry name" value="Asn_synthase"/>
    <property type="match status" value="1"/>
</dbReference>
<comment type="caution">
    <text evidence="2">The sequence shown here is derived from an EMBL/GenBank/DDBJ whole genome shotgun (WGS) entry which is preliminary data.</text>
</comment>
<feature type="domain" description="Asparagine synthetase" evidence="1">
    <location>
        <begin position="186"/>
        <end position="453"/>
    </location>
</feature>
<dbReference type="GO" id="GO:0004066">
    <property type="term" value="F:asparagine synthase (glutamine-hydrolyzing) activity"/>
    <property type="evidence" value="ECO:0007669"/>
    <property type="project" value="InterPro"/>
</dbReference>
<dbReference type="AlphaFoldDB" id="A0A1G2RCT9"/>
<accession>A0A1G2RCT9</accession>
<evidence type="ECO:0000259" key="1">
    <source>
        <dbReference type="Pfam" id="PF00733"/>
    </source>
</evidence>
<dbReference type="GO" id="GO:0006529">
    <property type="term" value="P:asparagine biosynthetic process"/>
    <property type="evidence" value="ECO:0007669"/>
    <property type="project" value="InterPro"/>
</dbReference>
<dbReference type="InterPro" id="IPR001962">
    <property type="entry name" value="Asn_synthase"/>
</dbReference>
<dbReference type="Proteomes" id="UP000178613">
    <property type="component" value="Unassembled WGS sequence"/>
</dbReference>
<evidence type="ECO:0000313" key="2">
    <source>
        <dbReference type="EMBL" id="OHA70653.1"/>
    </source>
</evidence>
<protein>
    <recommendedName>
        <fullName evidence="1">Asparagine synthetase domain-containing protein</fullName>
    </recommendedName>
</protein>
<dbReference type="Gene3D" id="3.40.50.620">
    <property type="entry name" value="HUPs"/>
    <property type="match status" value="1"/>
</dbReference>
<proteinExistence type="predicted"/>
<gene>
    <name evidence="2" type="ORF">A3D64_01390</name>
</gene>
<reference evidence="2 3" key="1">
    <citation type="journal article" date="2016" name="Nat. Commun.">
        <title>Thousands of microbial genomes shed light on interconnected biogeochemical processes in an aquifer system.</title>
        <authorList>
            <person name="Anantharaman K."/>
            <person name="Brown C.T."/>
            <person name="Hug L.A."/>
            <person name="Sharon I."/>
            <person name="Castelle C.J."/>
            <person name="Probst A.J."/>
            <person name="Thomas B.C."/>
            <person name="Singh A."/>
            <person name="Wilkins M.J."/>
            <person name="Karaoz U."/>
            <person name="Brodie E.L."/>
            <person name="Williams K.H."/>
            <person name="Hubbard S.S."/>
            <person name="Banfield J.F."/>
        </authorList>
    </citation>
    <scope>NUCLEOTIDE SEQUENCE [LARGE SCALE GENOMIC DNA]</scope>
</reference>